<dbReference type="GO" id="GO:0005524">
    <property type="term" value="F:ATP binding"/>
    <property type="evidence" value="ECO:0007669"/>
    <property type="project" value="InterPro"/>
</dbReference>
<dbReference type="SMART" id="SM00863">
    <property type="entry name" value="tRNA_SAD"/>
    <property type="match status" value="1"/>
</dbReference>
<keyword evidence="7" id="KW-1185">Reference proteome</keyword>
<evidence type="ECO:0000256" key="3">
    <source>
        <dbReference type="ARBA" id="ARBA00022723"/>
    </source>
</evidence>
<evidence type="ECO:0000256" key="4">
    <source>
        <dbReference type="ARBA" id="ARBA00022833"/>
    </source>
</evidence>
<protein>
    <submittedName>
        <fullName evidence="6">Misacylated tRNA(Ala) deacylase</fullName>
    </submittedName>
</protein>
<comment type="cofactor">
    <cofactor evidence="1">
        <name>Zn(2+)</name>
        <dbReference type="ChEBI" id="CHEBI:29105"/>
    </cofactor>
</comment>
<dbReference type="GO" id="GO:0006419">
    <property type="term" value="P:alanyl-tRNA aminoacylation"/>
    <property type="evidence" value="ECO:0007669"/>
    <property type="project" value="InterPro"/>
</dbReference>
<evidence type="ECO:0000256" key="2">
    <source>
        <dbReference type="ARBA" id="ARBA00004496"/>
    </source>
</evidence>
<evidence type="ECO:0000313" key="6">
    <source>
        <dbReference type="EMBL" id="SEG72926.1"/>
    </source>
</evidence>
<evidence type="ECO:0000259" key="5">
    <source>
        <dbReference type="PROSITE" id="PS50860"/>
    </source>
</evidence>
<gene>
    <name evidence="6" type="ORF">SAMN04488115_110184</name>
</gene>
<evidence type="ECO:0000256" key="1">
    <source>
        <dbReference type="ARBA" id="ARBA00001947"/>
    </source>
</evidence>
<dbReference type="SUPFAM" id="SSF55186">
    <property type="entry name" value="ThrRS/AlaRS common domain"/>
    <property type="match status" value="1"/>
</dbReference>
<dbReference type="InterPro" id="IPR018163">
    <property type="entry name" value="Thr/Ala-tRNA-synth_IIc_edit"/>
</dbReference>
<dbReference type="PANTHER" id="PTHR43462:SF1">
    <property type="entry name" value="ALANYL-TRNA EDITING PROTEIN AARSD1"/>
    <property type="match status" value="1"/>
</dbReference>
<organism evidence="6 7">
    <name type="scientific">Bosea lathyri</name>
    <dbReference type="NCBI Taxonomy" id="1036778"/>
    <lineage>
        <taxon>Bacteria</taxon>
        <taxon>Pseudomonadati</taxon>
        <taxon>Pseudomonadota</taxon>
        <taxon>Alphaproteobacteria</taxon>
        <taxon>Hyphomicrobiales</taxon>
        <taxon>Boseaceae</taxon>
        <taxon>Bosea</taxon>
    </lineage>
</organism>
<dbReference type="GO" id="GO:0004813">
    <property type="term" value="F:alanine-tRNA ligase activity"/>
    <property type="evidence" value="ECO:0007669"/>
    <property type="project" value="InterPro"/>
</dbReference>
<dbReference type="GO" id="GO:0003676">
    <property type="term" value="F:nucleic acid binding"/>
    <property type="evidence" value="ECO:0007669"/>
    <property type="project" value="InterPro"/>
</dbReference>
<dbReference type="Gene3D" id="3.30.980.10">
    <property type="entry name" value="Threonyl-trna Synthetase, Chain A, domain 2"/>
    <property type="match status" value="1"/>
</dbReference>
<name>A0A1H6CKH9_9HYPH</name>
<keyword evidence="3" id="KW-0479">Metal-binding</keyword>
<dbReference type="PROSITE" id="PS50860">
    <property type="entry name" value="AA_TRNA_LIGASE_II_ALA"/>
    <property type="match status" value="1"/>
</dbReference>
<dbReference type="Gene3D" id="2.40.30.130">
    <property type="match status" value="1"/>
</dbReference>
<proteinExistence type="predicted"/>
<reference evidence="6 7" key="1">
    <citation type="submission" date="2016-10" db="EMBL/GenBank/DDBJ databases">
        <authorList>
            <person name="de Groot N.N."/>
        </authorList>
    </citation>
    <scope>NUCLEOTIDE SEQUENCE [LARGE SCALE GENOMIC DNA]</scope>
    <source>
        <strain evidence="6 7">DSM 26656</strain>
    </source>
</reference>
<dbReference type="SUPFAM" id="SSF50447">
    <property type="entry name" value="Translation proteins"/>
    <property type="match status" value="1"/>
</dbReference>
<dbReference type="PANTHER" id="PTHR43462">
    <property type="entry name" value="ALANYL-TRNA EDITING PROTEIN"/>
    <property type="match status" value="1"/>
</dbReference>
<dbReference type="InterPro" id="IPR018165">
    <property type="entry name" value="Ala-tRNA-synth_IIc_core"/>
</dbReference>
<dbReference type="Proteomes" id="UP000236743">
    <property type="component" value="Unassembled WGS sequence"/>
</dbReference>
<dbReference type="EMBL" id="FNUY01000010">
    <property type="protein sequence ID" value="SEG72926.1"/>
    <property type="molecule type" value="Genomic_DNA"/>
</dbReference>
<accession>A0A1H6CKH9</accession>
<dbReference type="InterPro" id="IPR012947">
    <property type="entry name" value="tRNA_SAD"/>
</dbReference>
<dbReference type="InterPro" id="IPR009000">
    <property type="entry name" value="Transl_B-barrel_sf"/>
</dbReference>
<dbReference type="GO" id="GO:0002161">
    <property type="term" value="F:aminoacyl-tRNA deacylase activity"/>
    <property type="evidence" value="ECO:0007669"/>
    <property type="project" value="UniProtKB-ARBA"/>
</dbReference>
<feature type="domain" description="Alanyl-transfer RNA synthetases family profile" evidence="5">
    <location>
        <begin position="1"/>
        <end position="233"/>
    </location>
</feature>
<evidence type="ECO:0000313" key="7">
    <source>
        <dbReference type="Proteomes" id="UP000236743"/>
    </source>
</evidence>
<dbReference type="GO" id="GO:0046872">
    <property type="term" value="F:metal ion binding"/>
    <property type="evidence" value="ECO:0007669"/>
    <property type="project" value="UniProtKB-KW"/>
</dbReference>
<dbReference type="RefSeq" id="WP_103874640.1">
    <property type="nucleotide sequence ID" value="NZ_FNUY01000010.1"/>
</dbReference>
<comment type="subcellular location">
    <subcellularLocation>
        <location evidence="2">Cytoplasm</location>
    </subcellularLocation>
</comment>
<dbReference type="InterPro" id="IPR051335">
    <property type="entry name" value="Alanyl-tRNA_Editing_Enzymes"/>
</dbReference>
<dbReference type="OrthoDB" id="9812949at2"/>
<keyword evidence="4" id="KW-0862">Zinc</keyword>
<dbReference type="AlphaFoldDB" id="A0A1H6CKH9"/>
<dbReference type="Pfam" id="PF07973">
    <property type="entry name" value="tRNA_SAD"/>
    <property type="match status" value="1"/>
</dbReference>
<sequence length="246" mass="26552">MGRYYCLDNPDTLTLSTVVTASMPGRLLLRESPFYPGGGGQLADRGLLRWADGESAVIGFEVQDGEVWHLLAEAVEAPAGPVEAEVDPAFRQLMRELHTGLHIVNALVYQSFNGALVTGVQMNGDGTARIDFDLPEADNDRLKALEPAINDVIRQDLVVRDTLVTQAQAGAEPGLIRSRSVAPPPTADGQVRIVEIVGLDRQACGGTHLASTGASRPFRILKIDNKGRHNRRLRLGLEGLARQGMT</sequence>
<dbReference type="GO" id="GO:0005737">
    <property type="term" value="C:cytoplasm"/>
    <property type="evidence" value="ECO:0007669"/>
    <property type="project" value="UniProtKB-SubCell"/>
</dbReference>